<dbReference type="CDD" id="cd00063">
    <property type="entry name" value="FN3"/>
    <property type="match status" value="1"/>
</dbReference>
<dbReference type="SMART" id="SM00408">
    <property type="entry name" value="IGc2"/>
    <property type="match status" value="5"/>
</dbReference>
<evidence type="ECO:0000259" key="7">
    <source>
        <dbReference type="PROSITE" id="PS50835"/>
    </source>
</evidence>
<dbReference type="InterPro" id="IPR013098">
    <property type="entry name" value="Ig_I-set"/>
</dbReference>
<dbReference type="Proteomes" id="UP000824540">
    <property type="component" value="Unassembled WGS sequence"/>
</dbReference>
<dbReference type="SMART" id="SM00409">
    <property type="entry name" value="IG"/>
    <property type="match status" value="4"/>
</dbReference>
<keyword evidence="4" id="KW-1015">Disulfide bond</keyword>
<dbReference type="CDD" id="cd00096">
    <property type="entry name" value="Ig"/>
    <property type="match status" value="1"/>
</dbReference>
<dbReference type="AlphaFoldDB" id="A0A8T2NWA9"/>
<feature type="domain" description="Ig-like" evidence="7">
    <location>
        <begin position="511"/>
        <end position="654"/>
    </location>
</feature>
<evidence type="ECO:0000313" key="9">
    <source>
        <dbReference type="EMBL" id="KAG9341768.1"/>
    </source>
</evidence>
<dbReference type="PROSITE" id="PS50853">
    <property type="entry name" value="FN3"/>
    <property type="match status" value="1"/>
</dbReference>
<feature type="domain" description="Ig-like" evidence="7">
    <location>
        <begin position="415"/>
        <end position="501"/>
    </location>
</feature>
<proteinExistence type="predicted"/>
<dbReference type="OrthoDB" id="10028801at2759"/>
<dbReference type="InterPro" id="IPR036179">
    <property type="entry name" value="Ig-like_dom_sf"/>
</dbReference>
<dbReference type="InterPro" id="IPR003598">
    <property type="entry name" value="Ig_sub2"/>
</dbReference>
<evidence type="ECO:0000256" key="2">
    <source>
        <dbReference type="ARBA" id="ARBA00022737"/>
    </source>
</evidence>
<dbReference type="EMBL" id="JAFBMS010000032">
    <property type="protein sequence ID" value="KAG9341768.1"/>
    <property type="molecule type" value="Genomic_DNA"/>
</dbReference>
<evidence type="ECO:0000256" key="5">
    <source>
        <dbReference type="ARBA" id="ARBA00023180"/>
    </source>
</evidence>
<dbReference type="Gene3D" id="2.60.40.10">
    <property type="entry name" value="Immunoglobulins"/>
    <property type="match status" value="7"/>
</dbReference>
<dbReference type="PANTHER" id="PTHR11640">
    <property type="entry name" value="NEPHRIN"/>
    <property type="match status" value="1"/>
</dbReference>
<dbReference type="Pfam" id="PF00041">
    <property type="entry name" value="fn3"/>
    <property type="match status" value="1"/>
</dbReference>
<feature type="domain" description="Ig-like" evidence="7">
    <location>
        <begin position="756"/>
        <end position="827"/>
    </location>
</feature>
<dbReference type="InterPro" id="IPR051275">
    <property type="entry name" value="Cell_adhesion_signaling"/>
</dbReference>
<name>A0A8T2NWA9_9TELE</name>
<evidence type="ECO:0000256" key="4">
    <source>
        <dbReference type="ARBA" id="ARBA00023157"/>
    </source>
</evidence>
<gene>
    <name evidence="9" type="ORF">JZ751_018490</name>
</gene>
<dbReference type="PANTHER" id="PTHR11640:SF136">
    <property type="entry name" value="NEPHRIN"/>
    <property type="match status" value="1"/>
</dbReference>
<keyword evidence="5" id="KW-0325">Glycoprotein</keyword>
<sequence>MEHPSTLLFYTHGSERRVSLAFLHPHAILSERLLRNRGDKKVVSKFYGCSTGKGRSEKAELLSLRAEKESLSHPTAGVIGQSFRRRWSVTWSSCQRRKRLAIGFSLSLFLWSQQAFRNQPRNVTVKAGGTAVLRCEVLRPTGVVQWVKDGFLLGPQRRQYHLRIEKVALEDDSPYECQVGQSESSRAIVSQVALITVLIPPSDPVIEAETAEPWIAGEEYTVTCTAPDSKPAAEVTLFRSIFTALSSDHGQQLLCRAINPALSHALEARLIMNVYFPPQAPVIEGLEREELKAGTILKLVCSSYGGNPLATLHWTKVKPEDNMAELCCESVNQVSPRPQSIYRTLRVLFEPAALKVLGSSDAVEGKEVTLCCYTSSSNPPVSREENGLPLICEAFNKGTRFSKIHTSTLQVFYPPQKVWMDAPPVGVPLRAGTTVRLVCYSTGGNPPGRLTWFKGKTACDNQRTVTSQKVVSRELVLVLQPSDNMAIYRCEATNQAKKVLSAQTMLRVQFPAISVKIVANQEEMRRGETVTLECISGSSNPKTNITWSLGAERVKGTDQAPKKAEFGEFGSDQPKLISTVEDDTALLPLTVSANPDEITCKWTYRGETLVKERDPRYHWREDMALEIWNVTRRDAGNYTATCQNAEGKNRATITLDVHYAPSVKAVRDPAYVDVGQTADLGCVADANPINPGVFSWEWLGEDDDSLPGSEGEDGPSGWLTIPEVSRSHSGRYRCTVDNGIAPPASAEWGKVASRGDGSSTANVVCQAEGVPKVDFSWAKNGVPMDFANPRYWEQTVREGSVHTSTVTVVNVSAALDYAVFTCTARNSLGEDLFHIQLLSTNHPDPPSDLKMVGISGTTVTLQWTAGFDGGLEQKFRVRYHWADSASSLYVDVFPPRDTTFTVSGLSPVTTYNFSVNAINAMGESEYADNNAVLTVTTRVVGGVLLALNALGCSLVLRWRGKRRSLTGHLDTDRVRLYSRSTVTELNRYEGGDLVNTAARRTLLVDSGSESESGIYESYGGASTHYYYPTVDFHPTLYPHPEGPEGRDRGYSMGLGAHIYEDVMDRGMYEDLGGVPLPPSYDLRYPSQTVSKHLHLKRDEGTYQGPKVGINLDQPIRVYDTVSRRRPPGRDLELPFELMGELRWDSGVNDLHTLNFSSRRTCGKQPLLRFIKSLLPDRTSCTHTNTLAHTHTHKAMPKAAHKHIYPHTLNQTYNSMYKAVENTCKYTNRSTKQTLSQTHTHKQTYTNVCC</sequence>
<reference evidence="9" key="1">
    <citation type="thesis" date="2021" institute="BYU ScholarsArchive" country="Provo, UT, USA">
        <title>Applications of and Algorithms for Genome Assembly and Genomic Analyses with an Emphasis on Marine Teleosts.</title>
        <authorList>
            <person name="Pickett B.D."/>
        </authorList>
    </citation>
    <scope>NUCLEOTIDE SEQUENCE</scope>
    <source>
        <strain evidence="9">HI-2016</strain>
    </source>
</reference>
<evidence type="ECO:0000256" key="3">
    <source>
        <dbReference type="ARBA" id="ARBA00023136"/>
    </source>
</evidence>
<feature type="domain" description="Ig-like" evidence="7">
    <location>
        <begin position="278"/>
        <end position="316"/>
    </location>
</feature>
<evidence type="ECO:0008006" key="11">
    <source>
        <dbReference type="Google" id="ProtNLM"/>
    </source>
</evidence>
<dbReference type="InterPro" id="IPR013783">
    <property type="entry name" value="Ig-like_fold"/>
</dbReference>
<evidence type="ECO:0000256" key="1">
    <source>
        <dbReference type="ARBA" id="ARBA00004479"/>
    </source>
</evidence>
<dbReference type="SMART" id="SM00060">
    <property type="entry name" value="FN3"/>
    <property type="match status" value="1"/>
</dbReference>
<dbReference type="FunFam" id="2.60.40.10:FF:000719">
    <property type="entry name" value="nephrin isoform X1"/>
    <property type="match status" value="1"/>
</dbReference>
<evidence type="ECO:0000259" key="8">
    <source>
        <dbReference type="PROSITE" id="PS50853"/>
    </source>
</evidence>
<dbReference type="Pfam" id="PF13927">
    <property type="entry name" value="Ig_3"/>
    <property type="match status" value="2"/>
</dbReference>
<dbReference type="GO" id="GO:0016020">
    <property type="term" value="C:membrane"/>
    <property type="evidence" value="ECO:0007669"/>
    <property type="project" value="UniProtKB-SubCell"/>
</dbReference>
<dbReference type="PROSITE" id="PS50835">
    <property type="entry name" value="IG_LIKE"/>
    <property type="match status" value="6"/>
</dbReference>
<comment type="caution">
    <text evidence="9">The sequence shown here is derived from an EMBL/GenBank/DDBJ whole genome shotgun (WGS) entry which is preliminary data.</text>
</comment>
<dbReference type="SUPFAM" id="SSF49265">
    <property type="entry name" value="Fibronectin type III"/>
    <property type="match status" value="1"/>
</dbReference>
<feature type="domain" description="Ig-like" evidence="7">
    <location>
        <begin position="661"/>
        <end position="747"/>
    </location>
</feature>
<dbReference type="InterPro" id="IPR007110">
    <property type="entry name" value="Ig-like_dom"/>
</dbReference>
<evidence type="ECO:0000256" key="6">
    <source>
        <dbReference type="ARBA" id="ARBA00023319"/>
    </source>
</evidence>
<keyword evidence="3" id="KW-0472">Membrane</keyword>
<dbReference type="Pfam" id="PF07679">
    <property type="entry name" value="I-set"/>
    <property type="match status" value="3"/>
</dbReference>
<dbReference type="InterPro" id="IPR003599">
    <property type="entry name" value="Ig_sub"/>
</dbReference>
<accession>A0A8T2NWA9</accession>
<comment type="subcellular location">
    <subcellularLocation>
        <location evidence="1">Membrane</location>
        <topology evidence="1">Single-pass type I membrane protein</topology>
    </subcellularLocation>
</comment>
<feature type="domain" description="Ig-like" evidence="7">
    <location>
        <begin position="114"/>
        <end position="190"/>
    </location>
</feature>
<dbReference type="InterPro" id="IPR003961">
    <property type="entry name" value="FN3_dom"/>
</dbReference>
<protein>
    <recommendedName>
        <fullName evidence="11">Nephrin</fullName>
    </recommendedName>
</protein>
<feature type="domain" description="Fibronectin type-III" evidence="8">
    <location>
        <begin position="845"/>
        <end position="940"/>
    </location>
</feature>
<dbReference type="SUPFAM" id="SSF48726">
    <property type="entry name" value="Immunoglobulin"/>
    <property type="match status" value="8"/>
</dbReference>
<dbReference type="InterPro" id="IPR036116">
    <property type="entry name" value="FN3_sf"/>
</dbReference>
<evidence type="ECO:0000313" key="10">
    <source>
        <dbReference type="Proteomes" id="UP000824540"/>
    </source>
</evidence>
<organism evidence="9 10">
    <name type="scientific">Albula glossodonta</name>
    <name type="common">roundjaw bonefish</name>
    <dbReference type="NCBI Taxonomy" id="121402"/>
    <lineage>
        <taxon>Eukaryota</taxon>
        <taxon>Metazoa</taxon>
        <taxon>Chordata</taxon>
        <taxon>Craniata</taxon>
        <taxon>Vertebrata</taxon>
        <taxon>Euteleostomi</taxon>
        <taxon>Actinopterygii</taxon>
        <taxon>Neopterygii</taxon>
        <taxon>Teleostei</taxon>
        <taxon>Albuliformes</taxon>
        <taxon>Albulidae</taxon>
        <taxon>Albula</taxon>
    </lineage>
</organism>
<keyword evidence="10" id="KW-1185">Reference proteome</keyword>
<keyword evidence="6" id="KW-0393">Immunoglobulin domain</keyword>
<keyword evidence="2" id="KW-0677">Repeat</keyword>